<name>A0A174HVG1_9FIRM</name>
<evidence type="ECO:0000313" key="1">
    <source>
        <dbReference type="EMBL" id="CUO77596.1"/>
    </source>
</evidence>
<evidence type="ECO:0000313" key="2">
    <source>
        <dbReference type="Proteomes" id="UP000095679"/>
    </source>
</evidence>
<accession>A0A174HVG1</accession>
<reference evidence="1 2" key="1">
    <citation type="submission" date="2015-09" db="EMBL/GenBank/DDBJ databases">
        <authorList>
            <consortium name="Pathogen Informatics"/>
        </authorList>
    </citation>
    <scope>NUCLEOTIDE SEQUENCE [LARGE SCALE GENOMIC DNA]</scope>
    <source>
        <strain evidence="1 2">2789STDY5834835</strain>
    </source>
</reference>
<proteinExistence type="predicted"/>
<dbReference type="Proteomes" id="UP000095679">
    <property type="component" value="Unassembled WGS sequence"/>
</dbReference>
<gene>
    <name evidence="1" type="ORF">ERS852450_02401</name>
</gene>
<organism evidence="1 2">
    <name type="scientific">Anaerobutyricum hallii</name>
    <dbReference type="NCBI Taxonomy" id="39488"/>
    <lineage>
        <taxon>Bacteria</taxon>
        <taxon>Bacillati</taxon>
        <taxon>Bacillota</taxon>
        <taxon>Clostridia</taxon>
        <taxon>Lachnospirales</taxon>
        <taxon>Lachnospiraceae</taxon>
        <taxon>Anaerobutyricum</taxon>
    </lineage>
</organism>
<dbReference type="AlphaFoldDB" id="A0A174HVG1"/>
<protein>
    <submittedName>
        <fullName evidence="1">Uncharacterized protein</fullName>
    </submittedName>
</protein>
<dbReference type="EMBL" id="CYZL01000024">
    <property type="protein sequence ID" value="CUO77596.1"/>
    <property type="molecule type" value="Genomic_DNA"/>
</dbReference>
<sequence>MDRTKAAAIVNDFFADMNPSLWNGSTSMPKSFDDRAWQYPLADDVNLEITFVYNEEDGWCHYCDLVYQSDDSSFDMLSGYGIDSILNVTDTVMDLCRDY</sequence>
<dbReference type="RefSeq" id="WP_055299301.1">
    <property type="nucleotide sequence ID" value="NZ_BLYK01000073.1"/>
</dbReference>